<keyword evidence="9" id="KW-0443">Lipid metabolism</keyword>
<keyword evidence="6" id="KW-0444">Lipid biosynthesis</keyword>
<evidence type="ECO:0000256" key="15">
    <source>
        <dbReference type="ARBA" id="ARBA00048121"/>
    </source>
</evidence>
<dbReference type="InterPro" id="IPR014030">
    <property type="entry name" value="Ketoacyl_synth_N"/>
</dbReference>
<evidence type="ECO:0000256" key="17">
    <source>
        <dbReference type="RuleBase" id="RU003694"/>
    </source>
</evidence>
<dbReference type="EC" id="2.3.1.41" evidence="4"/>
<name>A0A844G7G2_9BACT</name>
<dbReference type="RefSeq" id="WP_106051276.1">
    <property type="nucleotide sequence ID" value="NZ_DBFCGB010000038.1"/>
</dbReference>
<keyword evidence="10" id="KW-0275">Fatty acid biosynthesis</keyword>
<evidence type="ECO:0000256" key="12">
    <source>
        <dbReference type="ARBA" id="ARBA00039450"/>
    </source>
</evidence>
<keyword evidence="8" id="KW-0276">Fatty acid metabolism</keyword>
<evidence type="ECO:0000256" key="5">
    <source>
        <dbReference type="ARBA" id="ARBA00022490"/>
    </source>
</evidence>
<comment type="subcellular location">
    <subcellularLocation>
        <location evidence="1">Cytoplasm</location>
    </subcellularLocation>
</comment>
<reference evidence="19 20" key="1">
    <citation type="submission" date="2019-08" db="EMBL/GenBank/DDBJ databases">
        <title>In-depth cultivation of the pig gut microbiome towards novel bacterial diversity and tailored functional studies.</title>
        <authorList>
            <person name="Wylensek D."/>
            <person name="Hitch T.C.A."/>
            <person name="Clavel T."/>
        </authorList>
    </citation>
    <scope>NUCLEOTIDE SEQUENCE [LARGE SCALE GENOMIC DNA]</scope>
    <source>
        <strain evidence="19 20">BBE-744-WT-12</strain>
    </source>
</reference>
<protein>
    <recommendedName>
        <fullName evidence="12">3-oxoacyl-[acyl-carrier-protein] synthase 1</fullName>
        <ecNumber evidence="4">2.3.1.41</ecNumber>
    </recommendedName>
    <alternativeName>
        <fullName evidence="13">3-oxoacyl-[acyl-carrier-protein] synthase I</fullName>
    </alternativeName>
    <alternativeName>
        <fullName evidence="14">Beta-ketoacyl-ACP synthase I</fullName>
    </alternativeName>
</protein>
<dbReference type="Pfam" id="PF02801">
    <property type="entry name" value="Ketoacyl-synt_C"/>
    <property type="match status" value="1"/>
</dbReference>
<evidence type="ECO:0000256" key="13">
    <source>
        <dbReference type="ARBA" id="ARBA00041620"/>
    </source>
</evidence>
<dbReference type="SMART" id="SM00825">
    <property type="entry name" value="PKS_KS"/>
    <property type="match status" value="1"/>
</dbReference>
<dbReference type="GO" id="GO:0005829">
    <property type="term" value="C:cytosol"/>
    <property type="evidence" value="ECO:0007669"/>
    <property type="project" value="TreeGrafter"/>
</dbReference>
<dbReference type="GO" id="GO:0006633">
    <property type="term" value="P:fatty acid biosynthetic process"/>
    <property type="evidence" value="ECO:0007669"/>
    <property type="project" value="UniProtKB-KW"/>
</dbReference>
<dbReference type="PROSITE" id="PS00606">
    <property type="entry name" value="KS3_1"/>
    <property type="match status" value="1"/>
</dbReference>
<dbReference type="InterPro" id="IPR018201">
    <property type="entry name" value="Ketoacyl_synth_AS"/>
</dbReference>
<keyword evidence="11" id="KW-0012">Acyltransferase</keyword>
<keyword evidence="7 17" id="KW-0808">Transferase</keyword>
<sequence>MERAFISGRGLISPIGGTVAENEAGLRSGKSGIIQEPSFVEHKLESIVGGSAGPVPSCSLIDRKTLRFCPPVGVMSVVAVLEALNEAGIGLDELRNMRVAVIGGVAGGNYLELYKETDSYMKANYRLRNVSPYCVPRIMPSNAVASLSLILGLTGESYDISAACASSAISVMVGTRLIRSGQYDVVIAGGAEKLDWVQALGFCACRALSRKFNDTPEKASRPFDRDRDGFVLAEGAAYVVLESEKHLKARGGRAISEVSGIASNSNAKDMVVPDATASADVMRAAIADAGLRPDAVGYVNTHGTGTPVGDPVELAAIREVLGTGAAINSTKSQTGHMVGATGAAEIIFTSLMLERKFLSPSINLDNPDPEFGWADLVRECRDGVDIRHGISNSFAFGGTNAAVVISDCGN</sequence>
<dbReference type="AlphaFoldDB" id="A0A844G7G2"/>
<evidence type="ECO:0000313" key="20">
    <source>
        <dbReference type="Proteomes" id="UP000435649"/>
    </source>
</evidence>
<dbReference type="PANTHER" id="PTHR11712:SF306">
    <property type="entry name" value="3-OXOACYL-[ACYL-CARRIER-PROTEIN] SYNTHASE 1"/>
    <property type="match status" value="1"/>
</dbReference>
<evidence type="ECO:0000256" key="11">
    <source>
        <dbReference type="ARBA" id="ARBA00023315"/>
    </source>
</evidence>
<organism evidence="19 20">
    <name type="scientific">Victivallis lenta</name>
    <dbReference type="NCBI Taxonomy" id="2606640"/>
    <lineage>
        <taxon>Bacteria</taxon>
        <taxon>Pseudomonadati</taxon>
        <taxon>Lentisphaerota</taxon>
        <taxon>Lentisphaeria</taxon>
        <taxon>Victivallales</taxon>
        <taxon>Victivallaceae</taxon>
        <taxon>Victivallis</taxon>
    </lineage>
</organism>
<keyword evidence="20" id="KW-1185">Reference proteome</keyword>
<evidence type="ECO:0000256" key="8">
    <source>
        <dbReference type="ARBA" id="ARBA00022832"/>
    </source>
</evidence>
<dbReference type="CDD" id="cd00834">
    <property type="entry name" value="KAS_I_II"/>
    <property type="match status" value="1"/>
</dbReference>
<dbReference type="Gene3D" id="3.40.47.10">
    <property type="match status" value="1"/>
</dbReference>
<dbReference type="Proteomes" id="UP000435649">
    <property type="component" value="Unassembled WGS sequence"/>
</dbReference>
<gene>
    <name evidence="19" type="ORF">FYJ85_15775</name>
</gene>
<evidence type="ECO:0000256" key="3">
    <source>
        <dbReference type="ARBA" id="ARBA00011738"/>
    </source>
</evidence>
<evidence type="ECO:0000256" key="14">
    <source>
        <dbReference type="ARBA" id="ARBA00042143"/>
    </source>
</evidence>
<evidence type="ECO:0000259" key="18">
    <source>
        <dbReference type="PROSITE" id="PS52004"/>
    </source>
</evidence>
<dbReference type="EMBL" id="VUNS01000019">
    <property type="protein sequence ID" value="MST98501.1"/>
    <property type="molecule type" value="Genomic_DNA"/>
</dbReference>
<evidence type="ECO:0000256" key="16">
    <source>
        <dbReference type="ARBA" id="ARBA00048506"/>
    </source>
</evidence>
<dbReference type="InterPro" id="IPR016039">
    <property type="entry name" value="Thiolase-like"/>
</dbReference>
<dbReference type="Pfam" id="PF00109">
    <property type="entry name" value="ketoacyl-synt"/>
    <property type="match status" value="1"/>
</dbReference>
<dbReference type="InterPro" id="IPR020841">
    <property type="entry name" value="PKS_Beta-ketoAc_synthase_dom"/>
</dbReference>
<evidence type="ECO:0000256" key="7">
    <source>
        <dbReference type="ARBA" id="ARBA00022679"/>
    </source>
</evidence>
<comment type="catalytic activity">
    <reaction evidence="16">
        <text>a fatty acyl-[ACP] + malonyl-[ACP] + H(+) = a 3-oxoacyl-[ACP] + holo-[ACP] + CO2</text>
        <dbReference type="Rhea" id="RHEA:22836"/>
        <dbReference type="Rhea" id="RHEA-COMP:9623"/>
        <dbReference type="Rhea" id="RHEA-COMP:9685"/>
        <dbReference type="Rhea" id="RHEA-COMP:9916"/>
        <dbReference type="Rhea" id="RHEA-COMP:14125"/>
        <dbReference type="ChEBI" id="CHEBI:15378"/>
        <dbReference type="ChEBI" id="CHEBI:16526"/>
        <dbReference type="ChEBI" id="CHEBI:64479"/>
        <dbReference type="ChEBI" id="CHEBI:78449"/>
        <dbReference type="ChEBI" id="CHEBI:78776"/>
        <dbReference type="ChEBI" id="CHEBI:138651"/>
        <dbReference type="EC" id="2.3.1.41"/>
    </reaction>
    <physiologicalReaction direction="left-to-right" evidence="16">
        <dbReference type="Rhea" id="RHEA:22837"/>
    </physiologicalReaction>
</comment>
<dbReference type="SUPFAM" id="SSF53901">
    <property type="entry name" value="Thiolase-like"/>
    <property type="match status" value="2"/>
</dbReference>
<dbReference type="InterPro" id="IPR000794">
    <property type="entry name" value="Beta-ketoacyl_synthase"/>
</dbReference>
<evidence type="ECO:0000256" key="1">
    <source>
        <dbReference type="ARBA" id="ARBA00004496"/>
    </source>
</evidence>
<feature type="domain" description="Ketosynthase family 3 (KS3)" evidence="18">
    <location>
        <begin position="1"/>
        <end position="407"/>
    </location>
</feature>
<comment type="subunit">
    <text evidence="3">Homodimer.</text>
</comment>
<comment type="caution">
    <text evidence="19">The sequence shown here is derived from an EMBL/GenBank/DDBJ whole genome shotgun (WGS) entry which is preliminary data.</text>
</comment>
<evidence type="ECO:0000256" key="9">
    <source>
        <dbReference type="ARBA" id="ARBA00023098"/>
    </source>
</evidence>
<accession>A0A844G7G2</accession>
<dbReference type="GO" id="GO:0004315">
    <property type="term" value="F:3-oxoacyl-[acyl-carrier-protein] synthase activity"/>
    <property type="evidence" value="ECO:0007669"/>
    <property type="project" value="UniProtKB-EC"/>
</dbReference>
<dbReference type="PANTHER" id="PTHR11712">
    <property type="entry name" value="POLYKETIDE SYNTHASE-RELATED"/>
    <property type="match status" value="1"/>
</dbReference>
<evidence type="ECO:0000256" key="2">
    <source>
        <dbReference type="ARBA" id="ARBA00008467"/>
    </source>
</evidence>
<evidence type="ECO:0000256" key="4">
    <source>
        <dbReference type="ARBA" id="ARBA00013191"/>
    </source>
</evidence>
<evidence type="ECO:0000256" key="6">
    <source>
        <dbReference type="ARBA" id="ARBA00022516"/>
    </source>
</evidence>
<comment type="catalytic activity">
    <reaction evidence="15">
        <text>(3Z)-decenoyl-[ACP] + malonyl-[ACP] + H(+) = 3-oxo-(5Z)-dodecenoyl-[ACP] + holo-[ACP] + CO2</text>
        <dbReference type="Rhea" id="RHEA:54940"/>
        <dbReference type="Rhea" id="RHEA-COMP:9623"/>
        <dbReference type="Rhea" id="RHEA-COMP:9685"/>
        <dbReference type="Rhea" id="RHEA-COMP:9927"/>
        <dbReference type="Rhea" id="RHEA-COMP:14042"/>
        <dbReference type="ChEBI" id="CHEBI:15378"/>
        <dbReference type="ChEBI" id="CHEBI:16526"/>
        <dbReference type="ChEBI" id="CHEBI:64479"/>
        <dbReference type="ChEBI" id="CHEBI:78449"/>
        <dbReference type="ChEBI" id="CHEBI:78798"/>
        <dbReference type="ChEBI" id="CHEBI:138410"/>
    </reaction>
    <physiologicalReaction direction="left-to-right" evidence="15">
        <dbReference type="Rhea" id="RHEA:54941"/>
    </physiologicalReaction>
</comment>
<comment type="similarity">
    <text evidence="2 17">Belongs to the thiolase-like superfamily. Beta-ketoacyl-ACP synthases family.</text>
</comment>
<dbReference type="InterPro" id="IPR014031">
    <property type="entry name" value="Ketoacyl_synth_C"/>
</dbReference>
<evidence type="ECO:0000313" key="19">
    <source>
        <dbReference type="EMBL" id="MST98501.1"/>
    </source>
</evidence>
<proteinExistence type="inferred from homology"/>
<evidence type="ECO:0000256" key="10">
    <source>
        <dbReference type="ARBA" id="ARBA00023160"/>
    </source>
</evidence>
<keyword evidence="5" id="KW-0963">Cytoplasm</keyword>
<dbReference type="PROSITE" id="PS52004">
    <property type="entry name" value="KS3_2"/>
    <property type="match status" value="1"/>
</dbReference>